<evidence type="ECO:0000256" key="5">
    <source>
        <dbReference type="ARBA" id="ARBA00022801"/>
    </source>
</evidence>
<dbReference type="GO" id="GO:0110001">
    <property type="term" value="C:toxin-antitoxin complex"/>
    <property type="evidence" value="ECO:0007669"/>
    <property type="project" value="InterPro"/>
</dbReference>
<proteinExistence type="predicted"/>
<evidence type="ECO:0000256" key="3">
    <source>
        <dbReference type="ARBA" id="ARBA00022722"/>
    </source>
</evidence>
<dbReference type="GO" id="GO:0016787">
    <property type="term" value="F:hydrolase activity"/>
    <property type="evidence" value="ECO:0007669"/>
    <property type="project" value="UniProtKB-KW"/>
</dbReference>
<evidence type="ECO:0000313" key="6">
    <source>
        <dbReference type="EMBL" id="QGU00897.1"/>
    </source>
</evidence>
<dbReference type="Pfam" id="PF01934">
    <property type="entry name" value="HepT-like"/>
    <property type="match status" value="1"/>
</dbReference>
<accession>A0A6I6DMG6</accession>
<keyword evidence="6" id="KW-0808">Transferase</keyword>
<protein>
    <submittedName>
        <fullName evidence="6">Nucleotidyltransferase</fullName>
    </submittedName>
</protein>
<keyword evidence="5" id="KW-0378">Hydrolase</keyword>
<dbReference type="GO" id="GO:0016740">
    <property type="term" value="F:transferase activity"/>
    <property type="evidence" value="ECO:0007669"/>
    <property type="project" value="UniProtKB-KW"/>
</dbReference>
<gene>
    <name evidence="6" type="ORF">SYNTR_2303</name>
</gene>
<keyword evidence="4" id="KW-0547">Nucleotide-binding</keyword>
<name>A0A6I6DMG6_9FIRM</name>
<dbReference type="OrthoDB" id="9810538at2"/>
<dbReference type="InterPro" id="IPR008201">
    <property type="entry name" value="HepT-like"/>
</dbReference>
<reference evidence="7" key="1">
    <citation type="journal article" date="2019" name="Microbiology">
        <title>Complete Genome Sequence of an Uncultured Bacterium of the Candidate Phylum Bipolaricaulota.</title>
        <authorList>
            <person name="Kadnikov V.V."/>
            <person name="Mardanov A.V."/>
            <person name="Beletsky A.V."/>
            <person name="Frank Y.A."/>
            <person name="Karnachuk O.V."/>
            <person name="Ravin N.V."/>
        </authorList>
    </citation>
    <scope>NUCLEOTIDE SEQUENCE [LARGE SCALE GENOMIC DNA]</scope>
</reference>
<sequence length="114" mass="13227">MSSKNKQIIKKMIQEANVIEELIEGYNLEKFIADERTKRAACMTLINIGELSKNLSEDFKKDYNFVAWRAIAGMRDVTAHKYQTLKMGDVWVTLITDIPKLKEQLNIIYIEIDS</sequence>
<dbReference type="InterPro" id="IPR051813">
    <property type="entry name" value="HepT_RNase_toxin"/>
</dbReference>
<evidence type="ECO:0000256" key="1">
    <source>
        <dbReference type="ARBA" id="ARBA00022553"/>
    </source>
</evidence>
<keyword evidence="1" id="KW-0597">Phosphoprotein</keyword>
<dbReference type="GO" id="GO:0000166">
    <property type="term" value="F:nucleotide binding"/>
    <property type="evidence" value="ECO:0007669"/>
    <property type="project" value="UniProtKB-KW"/>
</dbReference>
<dbReference type="AlphaFoldDB" id="A0A6I6DMG6"/>
<evidence type="ECO:0000256" key="2">
    <source>
        <dbReference type="ARBA" id="ARBA00022649"/>
    </source>
</evidence>
<dbReference type="EMBL" id="CP046457">
    <property type="protein sequence ID" value="QGU00897.1"/>
    <property type="molecule type" value="Genomic_DNA"/>
</dbReference>
<dbReference type="KEGG" id="salq:SYNTR_2303"/>
<dbReference type="PANTHER" id="PTHR34139">
    <property type="entry name" value="UPF0331 PROTEIN MJ0127"/>
    <property type="match status" value="1"/>
</dbReference>
<dbReference type="Proteomes" id="UP000426444">
    <property type="component" value="Chromosome"/>
</dbReference>
<keyword evidence="3" id="KW-0540">Nuclease</keyword>
<evidence type="ECO:0000256" key="4">
    <source>
        <dbReference type="ARBA" id="ARBA00022741"/>
    </source>
</evidence>
<dbReference type="GO" id="GO:0004540">
    <property type="term" value="F:RNA nuclease activity"/>
    <property type="evidence" value="ECO:0007669"/>
    <property type="project" value="InterPro"/>
</dbReference>
<keyword evidence="2" id="KW-1277">Toxin-antitoxin system</keyword>
<organism evidence="6 7">
    <name type="scientific">Candidatus Syntrophocurvum alkaliphilum</name>
    <dbReference type="NCBI Taxonomy" id="2293317"/>
    <lineage>
        <taxon>Bacteria</taxon>
        <taxon>Bacillati</taxon>
        <taxon>Bacillota</taxon>
        <taxon>Clostridia</taxon>
        <taxon>Eubacteriales</taxon>
        <taxon>Syntrophomonadaceae</taxon>
        <taxon>Candidatus Syntrophocurvum</taxon>
    </lineage>
</organism>
<dbReference type="PANTHER" id="PTHR34139:SF1">
    <property type="entry name" value="RNASE MJ1380-RELATED"/>
    <property type="match status" value="1"/>
</dbReference>
<dbReference type="RefSeq" id="WP_156204637.1">
    <property type="nucleotide sequence ID" value="NZ_CP046457.1"/>
</dbReference>
<evidence type="ECO:0000313" key="7">
    <source>
        <dbReference type="Proteomes" id="UP000426444"/>
    </source>
</evidence>
<keyword evidence="7" id="KW-1185">Reference proteome</keyword>